<dbReference type="GO" id="GO:0000287">
    <property type="term" value="F:magnesium ion binding"/>
    <property type="evidence" value="ECO:0007669"/>
    <property type="project" value="UniProtKB-UniRule"/>
</dbReference>
<comment type="catalytic activity">
    <reaction evidence="14">
        <text>pyruvate + ATP = phosphoenolpyruvate + ADP + H(+)</text>
        <dbReference type="Rhea" id="RHEA:18157"/>
        <dbReference type="ChEBI" id="CHEBI:15361"/>
        <dbReference type="ChEBI" id="CHEBI:15378"/>
        <dbReference type="ChEBI" id="CHEBI:30616"/>
        <dbReference type="ChEBI" id="CHEBI:58702"/>
        <dbReference type="ChEBI" id="CHEBI:456216"/>
        <dbReference type="EC" id="2.7.1.40"/>
    </reaction>
</comment>
<keyword evidence="10 14" id="KW-0460">Magnesium</keyword>
<dbReference type="SUPFAM" id="SSF52935">
    <property type="entry name" value="PK C-terminal domain-like"/>
    <property type="match status" value="1"/>
</dbReference>
<evidence type="ECO:0000256" key="13">
    <source>
        <dbReference type="NCBIfam" id="TIGR01064"/>
    </source>
</evidence>
<evidence type="ECO:0000256" key="4">
    <source>
        <dbReference type="ARBA" id="ARBA00012142"/>
    </source>
</evidence>
<dbReference type="Gene3D" id="2.40.33.10">
    <property type="entry name" value="PK beta-barrel domain-like"/>
    <property type="match status" value="1"/>
</dbReference>
<feature type="domain" description="Pyruvate kinase barrel" evidence="16">
    <location>
        <begin position="27"/>
        <end position="344"/>
    </location>
</feature>
<evidence type="ECO:0000256" key="7">
    <source>
        <dbReference type="ARBA" id="ARBA00022741"/>
    </source>
</evidence>
<dbReference type="InterPro" id="IPR015795">
    <property type="entry name" value="Pyrv_Knase_C"/>
</dbReference>
<dbReference type="NCBIfam" id="NF004491">
    <property type="entry name" value="PRK05826.1"/>
    <property type="match status" value="1"/>
</dbReference>
<dbReference type="Gene3D" id="3.20.20.60">
    <property type="entry name" value="Phosphoenolpyruvate-binding domains"/>
    <property type="match status" value="1"/>
</dbReference>
<dbReference type="Pfam" id="PF02887">
    <property type="entry name" value="PK_C"/>
    <property type="match status" value="1"/>
</dbReference>
<evidence type="ECO:0000256" key="1">
    <source>
        <dbReference type="ARBA" id="ARBA00001958"/>
    </source>
</evidence>
<organism evidence="18 19">
    <name type="scientific">Amphritea balenae</name>
    <dbReference type="NCBI Taxonomy" id="452629"/>
    <lineage>
        <taxon>Bacteria</taxon>
        <taxon>Pseudomonadati</taxon>
        <taxon>Pseudomonadota</taxon>
        <taxon>Gammaproteobacteria</taxon>
        <taxon>Oceanospirillales</taxon>
        <taxon>Oceanospirillaceae</taxon>
        <taxon>Amphritea</taxon>
    </lineage>
</organism>
<dbReference type="GO" id="GO:0004743">
    <property type="term" value="F:pyruvate kinase activity"/>
    <property type="evidence" value="ECO:0007669"/>
    <property type="project" value="UniProtKB-UniRule"/>
</dbReference>
<feature type="compositionally biased region" description="Polar residues" evidence="15">
    <location>
        <begin position="1"/>
        <end position="12"/>
    </location>
</feature>
<dbReference type="InterPro" id="IPR015806">
    <property type="entry name" value="Pyrv_Knase_insert_dom_sf"/>
</dbReference>
<protein>
    <recommendedName>
        <fullName evidence="4 13">Pyruvate kinase</fullName>
        <ecNumber evidence="4 13">2.7.1.40</ecNumber>
    </recommendedName>
</protein>
<evidence type="ECO:0000256" key="12">
    <source>
        <dbReference type="ARBA" id="ARBA00023317"/>
    </source>
</evidence>
<evidence type="ECO:0000256" key="14">
    <source>
        <dbReference type="RuleBase" id="RU000504"/>
    </source>
</evidence>
<dbReference type="NCBIfam" id="NF004886">
    <property type="entry name" value="PRK06247.1"/>
    <property type="match status" value="1"/>
</dbReference>
<evidence type="ECO:0000256" key="6">
    <source>
        <dbReference type="ARBA" id="ARBA00022723"/>
    </source>
</evidence>
<evidence type="ECO:0000256" key="3">
    <source>
        <dbReference type="ARBA" id="ARBA00008663"/>
    </source>
</evidence>
<dbReference type="InterPro" id="IPR015793">
    <property type="entry name" value="Pyrv_Knase_brl"/>
</dbReference>
<comment type="cofactor">
    <cofactor evidence="1">
        <name>K(+)</name>
        <dbReference type="ChEBI" id="CHEBI:29103"/>
    </cofactor>
</comment>
<name>A0A3P1SYR0_9GAMM</name>
<accession>A0A3P1SYR0</accession>
<dbReference type="SUPFAM" id="SSF50800">
    <property type="entry name" value="PK beta-barrel domain-like"/>
    <property type="match status" value="1"/>
</dbReference>
<dbReference type="EC" id="2.7.1.40" evidence="4 13"/>
<dbReference type="RefSeq" id="WP_124924759.1">
    <property type="nucleotide sequence ID" value="NZ_BMOH01000001.1"/>
</dbReference>
<gene>
    <name evidence="18" type="primary">pyk</name>
    <name evidence="18" type="ORF">EHS89_03780</name>
</gene>
<dbReference type="GO" id="GO:0005524">
    <property type="term" value="F:ATP binding"/>
    <property type="evidence" value="ECO:0007669"/>
    <property type="project" value="UniProtKB-KW"/>
</dbReference>
<reference evidence="18 19" key="1">
    <citation type="submission" date="2018-11" db="EMBL/GenBank/DDBJ databases">
        <title>The draft genome sequence of Amphritea balenae JAMM 1525T.</title>
        <authorList>
            <person name="Fang Z."/>
            <person name="Zhang Y."/>
            <person name="Han X."/>
        </authorList>
    </citation>
    <scope>NUCLEOTIDE SEQUENCE [LARGE SCALE GENOMIC DNA]</scope>
    <source>
        <strain evidence="18 19">JAMM 1525</strain>
    </source>
</reference>
<keyword evidence="7" id="KW-0547">Nucleotide-binding</keyword>
<dbReference type="GO" id="GO:0016301">
    <property type="term" value="F:kinase activity"/>
    <property type="evidence" value="ECO:0007669"/>
    <property type="project" value="UniProtKB-KW"/>
</dbReference>
<dbReference type="NCBIfam" id="TIGR01064">
    <property type="entry name" value="pyruv_kin"/>
    <property type="match status" value="1"/>
</dbReference>
<evidence type="ECO:0000259" key="16">
    <source>
        <dbReference type="Pfam" id="PF00224"/>
    </source>
</evidence>
<keyword evidence="11 14" id="KW-0324">Glycolysis</keyword>
<dbReference type="InterPro" id="IPR040442">
    <property type="entry name" value="Pyrv_kinase-like_dom_sf"/>
</dbReference>
<keyword evidence="5 14" id="KW-0808">Transferase</keyword>
<dbReference type="PROSITE" id="PS00110">
    <property type="entry name" value="PYRUVATE_KINASE"/>
    <property type="match status" value="1"/>
</dbReference>
<keyword evidence="19" id="KW-1185">Reference proteome</keyword>
<dbReference type="Proteomes" id="UP000267535">
    <property type="component" value="Unassembled WGS sequence"/>
</dbReference>
<evidence type="ECO:0000256" key="10">
    <source>
        <dbReference type="ARBA" id="ARBA00022842"/>
    </source>
</evidence>
<dbReference type="InterPro" id="IPR011037">
    <property type="entry name" value="Pyrv_Knase-like_insert_dom_sf"/>
</dbReference>
<evidence type="ECO:0000256" key="9">
    <source>
        <dbReference type="ARBA" id="ARBA00022840"/>
    </source>
</evidence>
<feature type="region of interest" description="Disordered" evidence="15">
    <location>
        <begin position="1"/>
        <end position="27"/>
    </location>
</feature>
<evidence type="ECO:0000256" key="11">
    <source>
        <dbReference type="ARBA" id="ARBA00023152"/>
    </source>
</evidence>
<dbReference type="PRINTS" id="PR01050">
    <property type="entry name" value="PYRUVTKNASE"/>
</dbReference>
<evidence type="ECO:0000256" key="8">
    <source>
        <dbReference type="ARBA" id="ARBA00022777"/>
    </source>
</evidence>
<dbReference type="UniPathway" id="UPA00109">
    <property type="reaction ID" value="UER00188"/>
</dbReference>
<evidence type="ECO:0000313" key="18">
    <source>
        <dbReference type="EMBL" id="RRD01686.1"/>
    </source>
</evidence>
<evidence type="ECO:0000256" key="5">
    <source>
        <dbReference type="ARBA" id="ARBA00022679"/>
    </source>
</evidence>
<dbReference type="InterPro" id="IPR015813">
    <property type="entry name" value="Pyrv/PenolPyrv_kinase-like_dom"/>
</dbReference>
<dbReference type="FunFam" id="2.40.33.10:FF:000001">
    <property type="entry name" value="Pyruvate kinase"/>
    <property type="match status" value="1"/>
</dbReference>
<dbReference type="InterPro" id="IPR018209">
    <property type="entry name" value="Pyrv_Knase_AS"/>
</dbReference>
<feature type="domain" description="Pyruvate kinase C-terminal" evidence="17">
    <location>
        <begin position="377"/>
        <end position="489"/>
    </location>
</feature>
<evidence type="ECO:0000259" key="17">
    <source>
        <dbReference type="Pfam" id="PF02887"/>
    </source>
</evidence>
<keyword evidence="6" id="KW-0479">Metal-binding</keyword>
<dbReference type="EMBL" id="RQXV01000001">
    <property type="protein sequence ID" value="RRD01686.1"/>
    <property type="molecule type" value="Genomic_DNA"/>
</dbReference>
<evidence type="ECO:0000256" key="15">
    <source>
        <dbReference type="SAM" id="MobiDB-lite"/>
    </source>
</evidence>
<dbReference type="SUPFAM" id="SSF51621">
    <property type="entry name" value="Phosphoenolpyruvate/pyruvate domain"/>
    <property type="match status" value="1"/>
</dbReference>
<proteinExistence type="inferred from homology"/>
<dbReference type="AlphaFoldDB" id="A0A3P1SYR0"/>
<dbReference type="Gene3D" id="3.40.1380.20">
    <property type="entry name" value="Pyruvate kinase, C-terminal domain"/>
    <property type="match status" value="1"/>
</dbReference>
<keyword evidence="8 14" id="KW-0418">Kinase</keyword>
<evidence type="ECO:0000256" key="2">
    <source>
        <dbReference type="ARBA" id="ARBA00004997"/>
    </source>
</evidence>
<dbReference type="PANTHER" id="PTHR11817">
    <property type="entry name" value="PYRUVATE KINASE"/>
    <property type="match status" value="1"/>
</dbReference>
<evidence type="ECO:0000313" key="19">
    <source>
        <dbReference type="Proteomes" id="UP000267535"/>
    </source>
</evidence>
<dbReference type="InterPro" id="IPR036918">
    <property type="entry name" value="Pyrv_Knase_C_sf"/>
</dbReference>
<keyword evidence="9" id="KW-0067">ATP-binding</keyword>
<comment type="similarity">
    <text evidence="3 14">Belongs to the pyruvate kinase family.</text>
</comment>
<dbReference type="NCBIfam" id="NF004978">
    <property type="entry name" value="PRK06354.1"/>
    <property type="match status" value="1"/>
</dbReference>
<dbReference type="InterPro" id="IPR001697">
    <property type="entry name" value="Pyr_Knase"/>
</dbReference>
<comment type="pathway">
    <text evidence="2 14">Carbohydrate degradation; glycolysis; pyruvate from D-glyceraldehyde 3-phosphate: step 5/5.</text>
</comment>
<dbReference type="Pfam" id="PF00224">
    <property type="entry name" value="PK"/>
    <property type="match status" value="1"/>
</dbReference>
<dbReference type="GO" id="GO:0030955">
    <property type="term" value="F:potassium ion binding"/>
    <property type="evidence" value="ECO:0007669"/>
    <property type="project" value="UniProtKB-UniRule"/>
</dbReference>
<keyword evidence="12 18" id="KW-0670">Pyruvate</keyword>
<comment type="caution">
    <text evidence="18">The sequence shown here is derived from an EMBL/GenBank/DDBJ whole genome shotgun (WGS) entry which is preliminary data.</text>
</comment>
<dbReference type="OrthoDB" id="9812123at2"/>
<sequence length="493" mass="53561">MSNYQSANGKGSTSRKESTNRTGSSSKKVKIIATLGPAIQSAAQVRALVESGANLFRLNFSHGEHQDHAERLNWIRSVERELNTPIGVLMDLQGPKLRLGTFTEGPVILNNNQTFTLDLDPTPGNNQRVNLPHPEIIQALEKNMDLLIDDGKVLLRVIEKNSDQIITRVIVGGEVSDRKGVNVPEAILNLSPLTDKDRKDLKFGLEIGVDWVALSFVQRPEDIEEARDLIKGRAFLMAKIEKPSAVEHLDEIVELSDAIMVARGDLGVELPAETIPATQKRIIQTCRHNGRPVVVATQMLESMRFSPAPTRAEVTDVAHAVYEGADAVMLSAETASGDFPVEAVDMMSKIIRNIESDPGYHAQLDINRPQPNATAEDAISCAIRRVSAILPVSTLVNFTNTGSTALRAARERPKAPILSLTPNLATARKLTLAWGISSVVNAEFTQTVEITPTALQEAKRQGMAGIGDTVVITAGMPFGKPGSTNMMRIEVVT</sequence>